<dbReference type="Proteomes" id="UP000621799">
    <property type="component" value="Unassembled WGS sequence"/>
</dbReference>
<organism evidence="3 4">
    <name type="scientific">Zarconia navalis LEGE 11467</name>
    <dbReference type="NCBI Taxonomy" id="1828826"/>
    <lineage>
        <taxon>Bacteria</taxon>
        <taxon>Bacillati</taxon>
        <taxon>Cyanobacteriota</taxon>
        <taxon>Cyanophyceae</taxon>
        <taxon>Oscillatoriophycideae</taxon>
        <taxon>Oscillatoriales</taxon>
        <taxon>Oscillatoriales incertae sedis</taxon>
        <taxon>Zarconia</taxon>
        <taxon>Zarconia navalis</taxon>
    </lineage>
</organism>
<evidence type="ECO:0000256" key="2">
    <source>
        <dbReference type="SAM" id="MobiDB-lite"/>
    </source>
</evidence>
<gene>
    <name evidence="3" type="ORF">IQ235_03290</name>
</gene>
<dbReference type="Gene3D" id="1.25.40.10">
    <property type="entry name" value="Tetratricopeptide repeat domain"/>
    <property type="match status" value="1"/>
</dbReference>
<dbReference type="SUPFAM" id="SSF48452">
    <property type="entry name" value="TPR-like"/>
    <property type="match status" value="1"/>
</dbReference>
<feature type="compositionally biased region" description="Basic and acidic residues" evidence="2">
    <location>
        <begin position="303"/>
        <end position="314"/>
    </location>
</feature>
<dbReference type="InterPro" id="IPR011990">
    <property type="entry name" value="TPR-like_helical_dom_sf"/>
</dbReference>
<dbReference type="Pfam" id="PF14559">
    <property type="entry name" value="TPR_19"/>
    <property type="match status" value="1"/>
</dbReference>
<dbReference type="PROSITE" id="PS50005">
    <property type="entry name" value="TPR"/>
    <property type="match status" value="1"/>
</dbReference>
<protein>
    <submittedName>
        <fullName evidence="3">Tetratricopeptide repeat protein</fullName>
    </submittedName>
</protein>
<accession>A0A928VTE4</accession>
<evidence type="ECO:0000313" key="4">
    <source>
        <dbReference type="Proteomes" id="UP000621799"/>
    </source>
</evidence>
<dbReference type="NCBIfam" id="NF041522">
    <property type="entry name" value="TPR_sll0314"/>
    <property type="match status" value="1"/>
</dbReference>
<dbReference type="InterPro" id="IPR048173">
    <property type="entry name" value="Sll0314-like"/>
</dbReference>
<evidence type="ECO:0000313" key="3">
    <source>
        <dbReference type="EMBL" id="MBE9039816.1"/>
    </source>
</evidence>
<name>A0A928VTE4_9CYAN</name>
<dbReference type="AlphaFoldDB" id="A0A928VTE4"/>
<sequence length="314" mass="34993">MNEKISMLGSIASGIVGSAVFVLGTWVHPVQAANPFCRDASTCPEYDMGSQAREGFDAMFRDGNYDRAKKAAEGAIVAESDDPITHAMQASLVYLYEDGWDRFKTHATDTRETAEALIPTNPLRGNLYAAVGYFLEGAHTLQTEGTVRGTPAALSKLRQVFGHLEEAEKIDPSDPELNIIKGFMDLMLAVNLPLANPEDSLDRLAYQAGPDYLAYRGLAIGYRDLNRPQEALTEVQNALAITPDNPEVQYLQAQIYVENGDYEQSLDWFKKAWEKRAQLPNDLKKQIKRECNKAQREVNPNRADSERLCQDDES</sequence>
<dbReference type="RefSeq" id="WP_264320077.1">
    <property type="nucleotide sequence ID" value="NZ_JADEXN010000034.1"/>
</dbReference>
<proteinExistence type="predicted"/>
<feature type="region of interest" description="Disordered" evidence="2">
    <location>
        <begin position="291"/>
        <end position="314"/>
    </location>
</feature>
<evidence type="ECO:0000256" key="1">
    <source>
        <dbReference type="PROSITE-ProRule" id="PRU00339"/>
    </source>
</evidence>
<dbReference type="SMART" id="SM00028">
    <property type="entry name" value="TPR"/>
    <property type="match status" value="2"/>
</dbReference>
<feature type="repeat" description="TPR" evidence="1">
    <location>
        <begin position="212"/>
        <end position="245"/>
    </location>
</feature>
<keyword evidence="1" id="KW-0802">TPR repeat</keyword>
<reference evidence="3" key="1">
    <citation type="submission" date="2020-10" db="EMBL/GenBank/DDBJ databases">
        <authorList>
            <person name="Castelo-Branco R."/>
            <person name="Eusebio N."/>
            <person name="Adriana R."/>
            <person name="Vieira A."/>
            <person name="Brugerolle De Fraissinette N."/>
            <person name="Rezende De Castro R."/>
            <person name="Schneider M.P."/>
            <person name="Vasconcelos V."/>
            <person name="Leao P.N."/>
        </authorList>
    </citation>
    <scope>NUCLEOTIDE SEQUENCE</scope>
    <source>
        <strain evidence="3">LEGE 11467</strain>
    </source>
</reference>
<dbReference type="InterPro" id="IPR019734">
    <property type="entry name" value="TPR_rpt"/>
</dbReference>
<comment type="caution">
    <text evidence="3">The sequence shown here is derived from an EMBL/GenBank/DDBJ whole genome shotgun (WGS) entry which is preliminary data.</text>
</comment>
<dbReference type="EMBL" id="JADEXN010000034">
    <property type="protein sequence ID" value="MBE9039816.1"/>
    <property type="molecule type" value="Genomic_DNA"/>
</dbReference>
<keyword evidence="4" id="KW-1185">Reference proteome</keyword>